<feature type="non-terminal residue" evidence="1">
    <location>
        <position position="1"/>
    </location>
</feature>
<dbReference type="PANTHER" id="PTHR33116">
    <property type="entry name" value="REVERSE TRANSCRIPTASE ZINC-BINDING DOMAIN-CONTAINING PROTEIN-RELATED-RELATED"/>
    <property type="match status" value="1"/>
</dbReference>
<keyword evidence="2" id="KW-1185">Reference proteome</keyword>
<dbReference type="Proteomes" id="UP001324115">
    <property type="component" value="Unassembled WGS sequence"/>
</dbReference>
<evidence type="ECO:0000313" key="2">
    <source>
        <dbReference type="Proteomes" id="UP001324115"/>
    </source>
</evidence>
<name>A0AAN7EXT2_QUERU</name>
<organism evidence="1 2">
    <name type="scientific">Quercus rubra</name>
    <name type="common">Northern red oak</name>
    <name type="synonym">Quercus borealis</name>
    <dbReference type="NCBI Taxonomy" id="3512"/>
    <lineage>
        <taxon>Eukaryota</taxon>
        <taxon>Viridiplantae</taxon>
        <taxon>Streptophyta</taxon>
        <taxon>Embryophyta</taxon>
        <taxon>Tracheophyta</taxon>
        <taxon>Spermatophyta</taxon>
        <taxon>Magnoliopsida</taxon>
        <taxon>eudicotyledons</taxon>
        <taxon>Gunneridae</taxon>
        <taxon>Pentapetalae</taxon>
        <taxon>rosids</taxon>
        <taxon>fabids</taxon>
        <taxon>Fagales</taxon>
        <taxon>Fagaceae</taxon>
        <taxon>Quercus</taxon>
    </lineage>
</organism>
<protein>
    <recommendedName>
        <fullName evidence="3">Reverse transcriptase</fullName>
    </recommendedName>
</protein>
<accession>A0AAN7EXT2</accession>
<evidence type="ECO:0008006" key="3">
    <source>
        <dbReference type="Google" id="ProtNLM"/>
    </source>
</evidence>
<sequence length="131" mass="14775">SGQCINLAKSYLYCSPNMTSEDQTSLALSLHVDLVKTPSKYLGLDFKLRGKKVADFHFLVDKLTSKLQGWKEKLLSQAGKSTLISSVLQSLPLYTFSCFKVPEAICNKLDSTIRDFWWGHDHGVKKIHLLN</sequence>
<evidence type="ECO:0000313" key="1">
    <source>
        <dbReference type="EMBL" id="KAK4582017.1"/>
    </source>
</evidence>
<proteinExistence type="predicted"/>
<gene>
    <name evidence="1" type="ORF">RGQ29_025255</name>
</gene>
<reference evidence="1 2" key="1">
    <citation type="journal article" date="2023" name="G3 (Bethesda)">
        <title>A haplotype-resolved chromosome-scale genome for Quercus rubra L. provides insights into the genetics of adaptive traits for red oak species.</title>
        <authorList>
            <person name="Kapoor B."/>
            <person name="Jenkins J."/>
            <person name="Schmutz J."/>
            <person name="Zhebentyayeva T."/>
            <person name="Kuelheim C."/>
            <person name="Coggeshall M."/>
            <person name="Heim C."/>
            <person name="Lasky J.R."/>
            <person name="Leites L."/>
            <person name="Islam-Faridi N."/>
            <person name="Romero-Severson J."/>
            <person name="DeLeo V.L."/>
            <person name="Lucas S.M."/>
            <person name="Lazic D."/>
            <person name="Gailing O."/>
            <person name="Carlson J."/>
            <person name="Staton M."/>
        </authorList>
    </citation>
    <scope>NUCLEOTIDE SEQUENCE [LARGE SCALE GENOMIC DNA]</scope>
    <source>
        <strain evidence="1">Pseudo-F2</strain>
    </source>
</reference>
<dbReference type="AlphaFoldDB" id="A0AAN7EXT2"/>
<dbReference type="PANTHER" id="PTHR33116:SF86">
    <property type="entry name" value="REVERSE TRANSCRIPTASE DOMAIN-CONTAINING PROTEIN"/>
    <property type="match status" value="1"/>
</dbReference>
<dbReference type="EMBL" id="JAXUIC010000007">
    <property type="protein sequence ID" value="KAK4582017.1"/>
    <property type="molecule type" value="Genomic_DNA"/>
</dbReference>
<comment type="caution">
    <text evidence="1">The sequence shown here is derived from an EMBL/GenBank/DDBJ whole genome shotgun (WGS) entry which is preliminary data.</text>
</comment>